<keyword evidence="1" id="KW-0472">Membrane</keyword>
<feature type="domain" description="Calcineurin-like phosphoesterase" evidence="2">
    <location>
        <begin position="148"/>
        <end position="311"/>
    </location>
</feature>
<dbReference type="EMBL" id="JSUM01000014">
    <property type="protein sequence ID" value="KGQ69839.1"/>
    <property type="molecule type" value="Genomic_DNA"/>
</dbReference>
<dbReference type="CDD" id="cd07385">
    <property type="entry name" value="MPP_YkuE_C"/>
    <property type="match status" value="1"/>
</dbReference>
<keyword evidence="1" id="KW-1133">Transmembrane helix</keyword>
<dbReference type="Proteomes" id="UP000030380">
    <property type="component" value="Unassembled WGS sequence"/>
</dbReference>
<keyword evidence="1" id="KW-0812">Transmembrane</keyword>
<dbReference type="InterPro" id="IPR004843">
    <property type="entry name" value="Calcineurin-like_PHP"/>
</dbReference>
<gene>
    <name evidence="3" type="ORF">OA57_09380</name>
</gene>
<dbReference type="PANTHER" id="PTHR31302:SF0">
    <property type="entry name" value="TRANSMEMBRANE PROTEIN WITH METALLOPHOSPHOESTERASE DOMAIN"/>
    <property type="match status" value="1"/>
</dbReference>
<dbReference type="STRING" id="505317.OA57_09380"/>
<feature type="transmembrane region" description="Helical" evidence="1">
    <location>
        <begin position="6"/>
        <end position="23"/>
    </location>
</feature>
<evidence type="ECO:0000259" key="2">
    <source>
        <dbReference type="Pfam" id="PF00149"/>
    </source>
</evidence>
<dbReference type="SUPFAM" id="SSF56300">
    <property type="entry name" value="Metallo-dependent phosphatases"/>
    <property type="match status" value="1"/>
</dbReference>
<proteinExistence type="predicted"/>
<dbReference type="InterPro" id="IPR029052">
    <property type="entry name" value="Metallo-depent_PP-like"/>
</dbReference>
<dbReference type="PANTHER" id="PTHR31302">
    <property type="entry name" value="TRANSMEMBRANE PROTEIN WITH METALLOPHOSPHOESTERASE DOMAIN-RELATED"/>
    <property type="match status" value="1"/>
</dbReference>
<accession>A0A0A3B8C1</accession>
<feature type="transmembrane region" description="Helical" evidence="1">
    <location>
        <begin position="44"/>
        <end position="67"/>
    </location>
</feature>
<comment type="caution">
    <text evidence="3">The sequence shown here is derived from an EMBL/GenBank/DDBJ whole genome shotgun (WGS) entry which is preliminary data.</text>
</comment>
<dbReference type="GO" id="GO:0016787">
    <property type="term" value="F:hydrolase activity"/>
    <property type="evidence" value="ECO:0007669"/>
    <property type="project" value="InterPro"/>
</dbReference>
<dbReference type="OrthoDB" id="9780884at2"/>
<reference evidence="3 4" key="1">
    <citation type="submission" date="2014-11" db="EMBL/GenBank/DDBJ databases">
        <title>Draft genome sequence of Chelonobacter oris 1662T, associated with respiratory disease in Hermann's Tortoises.</title>
        <authorList>
            <person name="Kudirkiene E."/>
            <person name="Hansen M.J."/>
            <person name="Bojesen A.M."/>
        </authorList>
    </citation>
    <scope>NUCLEOTIDE SEQUENCE [LARGE SCALE GENOMIC DNA]</scope>
    <source>
        <strain evidence="3 4">1662</strain>
    </source>
</reference>
<feature type="transmembrane region" description="Helical" evidence="1">
    <location>
        <begin position="109"/>
        <end position="130"/>
    </location>
</feature>
<dbReference type="AlphaFoldDB" id="A0A0A3B8C1"/>
<sequence length="367" mass="41868">MPPRYLIIFAVVMITAQLFIYVTQRGLRWYFSPCFKPKGGQKCGLALSLLLWIIPNTLMAITASRIFPQFRLTALVLFLLAYAFMLILALWLLWLIARKWISAPKLNRTLRVAAPLLYVFFIGLGLYNAYTPYVRHYAVQSEKLQGSLRIGMVADLHLGKWFGGKQLDKLAEIMREQQVDIILMPGDIMDDNLDYYLAENMPPHLQALQAPLGVYATLGNHDFFGAQRQIYQALTQAGIQVLADEAVMIDNRFIVVGRNDHLDKSRLPLDQLLSRLPQDGRLRILLDHRPDDIKQNAELALDLQVSGHAHKGQVFPANLITAFIYPLDHGYLNLNERHFFVTSGYGFWGIPFRIGSQSEVMIIDINR</sequence>
<dbReference type="Gene3D" id="3.60.21.10">
    <property type="match status" value="1"/>
</dbReference>
<feature type="transmembrane region" description="Helical" evidence="1">
    <location>
        <begin position="73"/>
        <end position="97"/>
    </location>
</feature>
<organism evidence="3 4">
    <name type="scientific">Chelonobacter oris</name>
    <dbReference type="NCBI Taxonomy" id="505317"/>
    <lineage>
        <taxon>Bacteria</taxon>
        <taxon>Pseudomonadati</taxon>
        <taxon>Pseudomonadota</taxon>
        <taxon>Gammaproteobacteria</taxon>
        <taxon>Pasteurellales</taxon>
        <taxon>Pasteurellaceae</taxon>
        <taxon>Chelonobacter</taxon>
    </lineage>
</organism>
<evidence type="ECO:0000313" key="4">
    <source>
        <dbReference type="Proteomes" id="UP000030380"/>
    </source>
</evidence>
<evidence type="ECO:0000313" key="3">
    <source>
        <dbReference type="EMBL" id="KGQ69839.1"/>
    </source>
</evidence>
<dbReference type="RefSeq" id="WP_034616809.1">
    <property type="nucleotide sequence ID" value="NZ_JSUM01000014.1"/>
</dbReference>
<name>A0A0A3B8C1_9PAST</name>
<protein>
    <recommendedName>
        <fullName evidence="2">Calcineurin-like phosphoesterase domain-containing protein</fullName>
    </recommendedName>
</protein>
<dbReference type="Pfam" id="PF00149">
    <property type="entry name" value="Metallophos"/>
    <property type="match status" value="1"/>
</dbReference>
<keyword evidence="4" id="KW-1185">Reference proteome</keyword>
<dbReference type="InterPro" id="IPR051158">
    <property type="entry name" value="Metallophosphoesterase_sf"/>
</dbReference>
<evidence type="ECO:0000256" key="1">
    <source>
        <dbReference type="SAM" id="Phobius"/>
    </source>
</evidence>